<proteinExistence type="predicted"/>
<evidence type="ECO:0000313" key="2">
    <source>
        <dbReference type="EMBL" id="PVD23940.1"/>
    </source>
</evidence>
<feature type="compositionally biased region" description="Low complexity" evidence="1">
    <location>
        <begin position="461"/>
        <end position="475"/>
    </location>
</feature>
<dbReference type="AlphaFoldDB" id="A0A2T7NRZ3"/>
<dbReference type="Proteomes" id="UP000245119">
    <property type="component" value="Linkage Group LG10"/>
</dbReference>
<organism evidence="2 3">
    <name type="scientific">Pomacea canaliculata</name>
    <name type="common">Golden apple snail</name>
    <dbReference type="NCBI Taxonomy" id="400727"/>
    <lineage>
        <taxon>Eukaryota</taxon>
        <taxon>Metazoa</taxon>
        <taxon>Spiralia</taxon>
        <taxon>Lophotrochozoa</taxon>
        <taxon>Mollusca</taxon>
        <taxon>Gastropoda</taxon>
        <taxon>Caenogastropoda</taxon>
        <taxon>Architaenioglossa</taxon>
        <taxon>Ampullarioidea</taxon>
        <taxon>Ampullariidae</taxon>
        <taxon>Pomacea</taxon>
    </lineage>
</organism>
<accession>A0A2T7NRZ3</accession>
<feature type="region of interest" description="Disordered" evidence="1">
    <location>
        <begin position="87"/>
        <end position="250"/>
    </location>
</feature>
<feature type="compositionally biased region" description="Polar residues" evidence="1">
    <location>
        <begin position="543"/>
        <end position="556"/>
    </location>
</feature>
<feature type="region of interest" description="Disordered" evidence="1">
    <location>
        <begin position="335"/>
        <end position="384"/>
    </location>
</feature>
<feature type="compositionally biased region" description="Basic and acidic residues" evidence="1">
    <location>
        <begin position="136"/>
        <end position="145"/>
    </location>
</feature>
<comment type="caution">
    <text evidence="2">The sequence shown here is derived from an EMBL/GenBank/DDBJ whole genome shotgun (WGS) entry which is preliminary data.</text>
</comment>
<keyword evidence="3" id="KW-1185">Reference proteome</keyword>
<feature type="compositionally biased region" description="Basic and acidic residues" evidence="1">
    <location>
        <begin position="185"/>
        <end position="195"/>
    </location>
</feature>
<reference evidence="2 3" key="1">
    <citation type="submission" date="2018-04" db="EMBL/GenBank/DDBJ databases">
        <title>The genome of golden apple snail Pomacea canaliculata provides insight into stress tolerance and invasive adaptation.</title>
        <authorList>
            <person name="Liu C."/>
            <person name="Liu B."/>
            <person name="Ren Y."/>
            <person name="Zhang Y."/>
            <person name="Wang H."/>
            <person name="Li S."/>
            <person name="Jiang F."/>
            <person name="Yin L."/>
            <person name="Zhang G."/>
            <person name="Qian W."/>
            <person name="Fan W."/>
        </authorList>
    </citation>
    <scope>NUCLEOTIDE SEQUENCE [LARGE SCALE GENOMIC DNA]</scope>
    <source>
        <strain evidence="2">SZHN2017</strain>
        <tissue evidence="2">Muscle</tissue>
    </source>
</reference>
<feature type="compositionally biased region" description="Polar residues" evidence="1">
    <location>
        <begin position="495"/>
        <end position="508"/>
    </location>
</feature>
<sequence>MRGRGDDRATGSWRQDRDDQCDLKNKFHLQQTMCSDTLEKAPQDHRHEVNVFIHPIEIVKLAIPHHSCGACTSHCRMLLPVAEEGSFRPLHDPDDEETYVEIPDVGDQPAAPGDEYGYSEIQDGTDKGRRHQPPLPKRDGQRTENGENPYDQANSSSEDVRPGPSKKATKKVSVNLNGAEIPYDVCRDTEQRRSSSETSSQESPASSSPSSKGNESESYTYPGSQHGQKEDYLTPAPSSPGAQKTGSRSLAAAVVKGADYLTPTSAERQGQTQVVTAEVNRADDYLTPTSDTTVEGVKVATDDVGRADDYLTPTSNTSVEGKQAATAADYYLTPTSGETRDTAEVAPANDYLTPAPGKSEKGSTPGVPDDKQAHIYTPLLQQPKNPQFVLSEEMKKAGYLTPVHIPTTPDTQETDSTISDRKKAGYLTPVEVPGSPELGTKGQEKPAPSQDVKKPQDYLTPVSSSSPSSSSVAAPAKKKKEKSSMIPLAEFWSSKRLSSQRKSPPSSEGETEATHTYEKMGNVKYTEPGNDPAYTKIGEVPVTVSTDPDPSSYQNC</sequence>
<evidence type="ECO:0000313" key="3">
    <source>
        <dbReference type="Proteomes" id="UP000245119"/>
    </source>
</evidence>
<name>A0A2T7NRZ3_POMCA</name>
<feature type="compositionally biased region" description="Polar residues" evidence="1">
    <location>
        <begin position="408"/>
        <end position="417"/>
    </location>
</feature>
<dbReference type="EMBL" id="PZQS01000010">
    <property type="protein sequence ID" value="PVD23940.1"/>
    <property type="molecule type" value="Genomic_DNA"/>
</dbReference>
<protein>
    <submittedName>
        <fullName evidence="2">Uncharacterized protein</fullName>
    </submittedName>
</protein>
<feature type="compositionally biased region" description="Low complexity" evidence="1">
    <location>
        <begin position="196"/>
        <end position="218"/>
    </location>
</feature>
<feature type="region of interest" description="Disordered" evidence="1">
    <location>
        <begin position="399"/>
        <end position="556"/>
    </location>
</feature>
<evidence type="ECO:0000256" key="1">
    <source>
        <dbReference type="SAM" id="MobiDB-lite"/>
    </source>
</evidence>
<gene>
    <name evidence="2" type="ORF">C0Q70_17216</name>
</gene>